<dbReference type="InterPro" id="IPR012337">
    <property type="entry name" value="RNaseH-like_sf"/>
</dbReference>
<dbReference type="InterPro" id="IPR041577">
    <property type="entry name" value="RT_RNaseH_2"/>
</dbReference>
<dbReference type="GO" id="GO:0003676">
    <property type="term" value="F:nucleic acid binding"/>
    <property type="evidence" value="ECO:0007669"/>
    <property type="project" value="InterPro"/>
</dbReference>
<feature type="compositionally biased region" description="Acidic residues" evidence="2">
    <location>
        <begin position="278"/>
        <end position="298"/>
    </location>
</feature>
<dbReference type="InterPro" id="IPR000477">
    <property type="entry name" value="RT_dom"/>
</dbReference>
<evidence type="ECO:0000313" key="7">
    <source>
        <dbReference type="Proteomes" id="UP001249851"/>
    </source>
</evidence>
<dbReference type="Gene3D" id="3.30.420.10">
    <property type="entry name" value="Ribonuclease H-like superfamily/Ribonuclease H"/>
    <property type="match status" value="1"/>
</dbReference>
<dbReference type="Pfam" id="PF00078">
    <property type="entry name" value="RVT_1"/>
    <property type="match status" value="1"/>
</dbReference>
<dbReference type="PANTHER" id="PTHR37984:SF7">
    <property type="entry name" value="INTEGRASE CATALYTIC DOMAIN-CONTAINING PROTEIN"/>
    <property type="match status" value="1"/>
</dbReference>
<dbReference type="Pfam" id="PF00665">
    <property type="entry name" value="rve"/>
    <property type="match status" value="1"/>
</dbReference>
<feature type="domain" description="Peptidase A2" evidence="3">
    <location>
        <begin position="345"/>
        <end position="384"/>
    </location>
</feature>
<accession>A0AAD9QYF6</accession>
<reference evidence="6" key="1">
    <citation type="journal article" date="2023" name="G3 (Bethesda)">
        <title>Whole genome assembly and annotation of the endangered Caribbean coral Acropora cervicornis.</title>
        <authorList>
            <person name="Selwyn J.D."/>
            <person name="Vollmer S.V."/>
        </authorList>
    </citation>
    <scope>NUCLEOTIDE SEQUENCE</scope>
    <source>
        <strain evidence="6">K2</strain>
    </source>
</reference>
<gene>
    <name evidence="6" type="ORF">P5673_005483</name>
</gene>
<dbReference type="SUPFAM" id="SSF50630">
    <property type="entry name" value="Acid proteases"/>
    <property type="match status" value="1"/>
</dbReference>
<sequence>MVDRFKPPSMDWTSPGDLHKRFKLFKQKCELIFAAPLDEVEEAKKARLLLLWVGDKGLEIYNTSTWTNEGDDLKIAPIMAALEAYTKPQSNQILARYQLRCLKQGDRPLEEFVTEARLLIEDGGYDPAVKENTLRDTLVFGVASDKVRKDAIALGNGLTFKQVYDLAKVDERTKAQMKIISKGDEKFDLHTVQRASGHPTRPPPRQNFKHQVPNGDQNRKDSTGRKSHRLQFQSKGCFRHCGKNGHYARVCLQHLQKVHQIVSSPEYQGQYIHLGDEYPSDDNYDDYTQEEGPEEEANNTDPINVFLGTLTSAKGRQIQEISLNAVDNHPDKIYANVKINEHHSMSLKVDTGADTCVITTTDLQLFPFPITILPCKNVLRGYGGSEIENIGAATLRVSFKDKSVNVKFNIVEAPGSPSMLGCRQSQDLGIISTSLDEVSTIPPNTTAAEAQLGQLSKSTVLKEYHDCFDKLGCFPGEKYHIQLIDEPVPVIHPPRTVPVHILPLYKEELDKMIADDVITAVHEPTDWVNSIVCNIKETPEGNKKIRLCLDPKDLNKNIRREHYYTRTIDELLPQLCGKKFFSVVDTKKGYWHVALDHESSLLCTFNTPFGRYRFKRLPFGVKLSQDIFQRKLDEVYKDIPNVMGIADDIVVCGSTESEHDQAFYKMLEATRKHNVSLNSDKLQFKQTQVDFFGHVLTENGIQPAREKLEAIRNMKTPSNLRELQTILGMVTYLNRFSTKLADLTSPLRELTKKHVHFSWEPHHQQALNKIKQELCSSKLISYYDPDPTTPTILQCDASQTGIGAWLRQLDSRENERIVAMASRSRTETESRYSNIERECLAVAYGLEKFEYYLLGRSVTVETDHSPLEQIFKKNINEAPSRLQRLLLRCLRFDVHVHYKQGRSIPVADALSRVCHREAGHNPEHVTEDSAPQRNIHFISTPIDLAAVKFSTAQDHTMNFLKNTVFNGWPPYRKLCPQELWEFWNFRCDLTLEDGLVLKGSRIVIPASMRNQVLQAIHLGHQGENKCILRARESVFWPGISSDIRHMPDLPTRPWEKLGTDIFEFNGNKYLMIVDYYSRFPVIRLLSDMTSHTVCNHFTSVLAEYGLPATIIADFGSQYISERFKTKCAQSGITLHCSSPYHHQANSLAERSIGTCKTLLRKALEEGECPYTALWIYRTTPLDDQVPSPHELMFGRKPQTTLPCSRSTLKSKHPSDDLHQEANQRRQERQAAFYNRKAGSDKRPLNHQEPVFVWNTLKKTWQRAAVLNRPQPTERPRTYAVDIQGKSTRELGNTSDQEVSTSPPASAVPSVHDPKDTRIANDMAAKAPLLADDIPKDSTPTPEQPPSSKLPCSERQIGPEPATTFAVGERTCYQPKSQVTRTGRVTQVPVKFKD</sequence>
<protein>
    <submittedName>
        <fullName evidence="6">Retrovirus-related Pol polyprotein from transposon 17.6</fullName>
    </submittedName>
</protein>
<dbReference type="Gene3D" id="3.10.20.370">
    <property type="match status" value="1"/>
</dbReference>
<dbReference type="Pfam" id="PF17921">
    <property type="entry name" value="Integrase_H2C2"/>
    <property type="match status" value="1"/>
</dbReference>
<dbReference type="Pfam" id="PF17919">
    <property type="entry name" value="RT_RNaseH_2"/>
    <property type="match status" value="1"/>
</dbReference>
<feature type="domain" description="Integrase catalytic" evidence="5">
    <location>
        <begin position="1049"/>
        <end position="1221"/>
    </location>
</feature>
<organism evidence="6 7">
    <name type="scientific">Acropora cervicornis</name>
    <name type="common">Staghorn coral</name>
    <dbReference type="NCBI Taxonomy" id="6130"/>
    <lineage>
        <taxon>Eukaryota</taxon>
        <taxon>Metazoa</taxon>
        <taxon>Cnidaria</taxon>
        <taxon>Anthozoa</taxon>
        <taxon>Hexacorallia</taxon>
        <taxon>Scleractinia</taxon>
        <taxon>Astrocoeniina</taxon>
        <taxon>Acroporidae</taxon>
        <taxon>Acropora</taxon>
    </lineage>
</organism>
<dbReference type="EMBL" id="JARQWQ010000009">
    <property type="protein sequence ID" value="KAK2569652.1"/>
    <property type="molecule type" value="Genomic_DNA"/>
</dbReference>
<dbReference type="FunFam" id="3.10.20.370:FF:000001">
    <property type="entry name" value="Retrovirus-related Pol polyprotein from transposon 17.6-like protein"/>
    <property type="match status" value="1"/>
</dbReference>
<dbReference type="GO" id="GO:0006508">
    <property type="term" value="P:proteolysis"/>
    <property type="evidence" value="ECO:0007669"/>
    <property type="project" value="InterPro"/>
</dbReference>
<keyword evidence="1" id="KW-0378">Hydrolase</keyword>
<feature type="region of interest" description="Disordered" evidence="2">
    <location>
        <begin position="1192"/>
        <end position="1228"/>
    </location>
</feature>
<evidence type="ECO:0000259" key="4">
    <source>
        <dbReference type="PROSITE" id="PS50878"/>
    </source>
</evidence>
<dbReference type="InterPro" id="IPR043128">
    <property type="entry name" value="Rev_trsase/Diguanyl_cyclase"/>
</dbReference>
<dbReference type="PROSITE" id="PS50175">
    <property type="entry name" value="ASP_PROT_RETROV"/>
    <property type="match status" value="1"/>
</dbReference>
<evidence type="ECO:0000259" key="3">
    <source>
        <dbReference type="PROSITE" id="PS50175"/>
    </source>
</evidence>
<dbReference type="InterPro" id="IPR050951">
    <property type="entry name" value="Retrovirus_Pol_polyprotein"/>
</dbReference>
<dbReference type="Gene3D" id="2.40.70.10">
    <property type="entry name" value="Acid Proteases"/>
    <property type="match status" value="1"/>
</dbReference>
<dbReference type="CDD" id="cd09274">
    <property type="entry name" value="RNase_HI_RT_Ty3"/>
    <property type="match status" value="1"/>
</dbReference>
<name>A0AAD9QYF6_ACRCE</name>
<dbReference type="Gene3D" id="1.10.340.70">
    <property type="match status" value="1"/>
</dbReference>
<feature type="region of interest" description="Disordered" evidence="2">
    <location>
        <begin position="194"/>
        <end position="229"/>
    </location>
</feature>
<feature type="domain" description="Reverse transcriptase" evidence="4">
    <location>
        <begin position="516"/>
        <end position="696"/>
    </location>
</feature>
<feature type="compositionally biased region" description="Polar residues" evidence="2">
    <location>
        <begin position="1197"/>
        <end position="1207"/>
    </location>
</feature>
<dbReference type="FunFam" id="3.30.420.10:FF:000063">
    <property type="entry name" value="Retrovirus-related Pol polyprotein from transposon 297-like Protein"/>
    <property type="match status" value="1"/>
</dbReference>
<dbReference type="FunFam" id="3.30.70.270:FF:000026">
    <property type="entry name" value="Transposon Ty3-G Gag-Pol polyprotein"/>
    <property type="match status" value="1"/>
</dbReference>
<evidence type="ECO:0000313" key="6">
    <source>
        <dbReference type="EMBL" id="KAK2569652.1"/>
    </source>
</evidence>
<dbReference type="CDD" id="cd01647">
    <property type="entry name" value="RT_LTR"/>
    <property type="match status" value="1"/>
</dbReference>
<feature type="compositionally biased region" description="Low complexity" evidence="2">
    <location>
        <begin position="1298"/>
        <end position="1310"/>
    </location>
</feature>
<keyword evidence="7" id="KW-1185">Reference proteome</keyword>
<dbReference type="Proteomes" id="UP001249851">
    <property type="component" value="Unassembled WGS sequence"/>
</dbReference>
<dbReference type="Gene3D" id="3.10.10.10">
    <property type="entry name" value="HIV Type 1 Reverse Transcriptase, subunit A, domain 1"/>
    <property type="match status" value="1"/>
</dbReference>
<dbReference type="GO" id="GO:0015074">
    <property type="term" value="P:DNA integration"/>
    <property type="evidence" value="ECO:0007669"/>
    <property type="project" value="InterPro"/>
</dbReference>
<comment type="caution">
    <text evidence="6">The sequence shown here is derived from an EMBL/GenBank/DDBJ whole genome shotgun (WGS) entry which is preliminary data.</text>
</comment>
<dbReference type="InterPro" id="IPR001995">
    <property type="entry name" value="Peptidase_A2_cat"/>
</dbReference>
<evidence type="ECO:0000256" key="2">
    <source>
        <dbReference type="SAM" id="MobiDB-lite"/>
    </source>
</evidence>
<dbReference type="InterPro" id="IPR041588">
    <property type="entry name" value="Integrase_H2C2"/>
</dbReference>
<evidence type="ECO:0000259" key="5">
    <source>
        <dbReference type="PROSITE" id="PS50994"/>
    </source>
</evidence>
<feature type="compositionally biased region" description="Basic and acidic residues" evidence="2">
    <location>
        <begin position="1212"/>
        <end position="1228"/>
    </location>
</feature>
<dbReference type="InterPro" id="IPR001584">
    <property type="entry name" value="Integrase_cat-core"/>
</dbReference>
<feature type="region of interest" description="Disordered" evidence="2">
    <location>
        <begin position="278"/>
        <end position="301"/>
    </location>
</feature>
<dbReference type="SUPFAM" id="SSF53098">
    <property type="entry name" value="Ribonuclease H-like"/>
    <property type="match status" value="1"/>
</dbReference>
<reference evidence="6" key="2">
    <citation type="journal article" date="2023" name="Science">
        <title>Genomic signatures of disease resistance in endangered staghorn corals.</title>
        <authorList>
            <person name="Vollmer S.V."/>
            <person name="Selwyn J.D."/>
            <person name="Despard B.A."/>
            <person name="Roesel C.L."/>
        </authorList>
    </citation>
    <scope>NUCLEOTIDE SEQUENCE</scope>
    <source>
        <strain evidence="6">K2</strain>
    </source>
</reference>
<dbReference type="PANTHER" id="PTHR37984">
    <property type="entry name" value="PROTEIN CBG26694"/>
    <property type="match status" value="1"/>
</dbReference>
<evidence type="ECO:0000256" key="1">
    <source>
        <dbReference type="ARBA" id="ARBA00022801"/>
    </source>
</evidence>
<dbReference type="InterPro" id="IPR021109">
    <property type="entry name" value="Peptidase_aspartic_dom_sf"/>
</dbReference>
<dbReference type="InterPro" id="IPR036397">
    <property type="entry name" value="RNaseH_sf"/>
</dbReference>
<dbReference type="SUPFAM" id="SSF56672">
    <property type="entry name" value="DNA/RNA polymerases"/>
    <property type="match status" value="1"/>
</dbReference>
<dbReference type="InterPro" id="IPR043502">
    <property type="entry name" value="DNA/RNA_pol_sf"/>
</dbReference>
<dbReference type="Gene3D" id="3.30.70.270">
    <property type="match status" value="2"/>
</dbReference>
<dbReference type="GO" id="GO:0004190">
    <property type="term" value="F:aspartic-type endopeptidase activity"/>
    <property type="evidence" value="ECO:0007669"/>
    <property type="project" value="InterPro"/>
</dbReference>
<proteinExistence type="predicted"/>
<feature type="region of interest" description="Disordered" evidence="2">
    <location>
        <begin position="1266"/>
        <end position="1364"/>
    </location>
</feature>
<dbReference type="PROSITE" id="PS50994">
    <property type="entry name" value="INTEGRASE"/>
    <property type="match status" value="1"/>
</dbReference>
<dbReference type="FunFam" id="1.10.340.70:FF:000004">
    <property type="entry name" value="Retrovirus-related Pol polyprotein from transposon 297-like Protein"/>
    <property type="match status" value="1"/>
</dbReference>
<dbReference type="PROSITE" id="PS50878">
    <property type="entry name" value="RT_POL"/>
    <property type="match status" value="1"/>
</dbReference>